<dbReference type="GO" id="GO:0071944">
    <property type="term" value="C:cell periphery"/>
    <property type="evidence" value="ECO:0007669"/>
    <property type="project" value="TreeGrafter"/>
</dbReference>
<evidence type="ECO:0000313" key="3">
    <source>
        <dbReference type="RefSeq" id="XP_022091838.1"/>
    </source>
</evidence>
<proteinExistence type="predicted"/>
<dbReference type="Gene3D" id="6.20.360.10">
    <property type="match status" value="1"/>
</dbReference>
<dbReference type="GO" id="GO:0051895">
    <property type="term" value="P:negative regulation of focal adhesion assembly"/>
    <property type="evidence" value="ECO:0007669"/>
    <property type="project" value="TreeGrafter"/>
</dbReference>
<dbReference type="KEGG" id="aplc:110979940"/>
<dbReference type="Proteomes" id="UP000694845">
    <property type="component" value="Unplaced"/>
</dbReference>
<evidence type="ECO:0000313" key="1">
    <source>
        <dbReference type="Proteomes" id="UP000694845"/>
    </source>
</evidence>
<dbReference type="GO" id="GO:1900025">
    <property type="term" value="P:negative regulation of substrate adhesion-dependent cell spreading"/>
    <property type="evidence" value="ECO:0007669"/>
    <property type="project" value="TreeGrafter"/>
</dbReference>
<name>A0A8B7YF09_ACAPL</name>
<dbReference type="OMA" id="FSVRYVG"/>
<dbReference type="GO" id="GO:0005856">
    <property type="term" value="C:cytoskeleton"/>
    <property type="evidence" value="ECO:0007669"/>
    <property type="project" value="TreeGrafter"/>
</dbReference>
<keyword evidence="1" id="KW-1185">Reference proteome</keyword>
<dbReference type="GO" id="GO:0005178">
    <property type="term" value="F:integrin binding"/>
    <property type="evidence" value="ECO:0007669"/>
    <property type="project" value="TreeGrafter"/>
</dbReference>
<dbReference type="OrthoDB" id="10060702at2759"/>
<dbReference type="GeneID" id="110979940"/>
<dbReference type="PANTHER" id="PTHR32055:SF1">
    <property type="entry name" value="INTEGRIN BETA-1-BINDING PROTEIN 1"/>
    <property type="match status" value="1"/>
</dbReference>
<protein>
    <submittedName>
        <fullName evidence="2 3">Uncharacterized protein LOC110979940</fullName>
    </submittedName>
</protein>
<dbReference type="RefSeq" id="XP_022091838.1">
    <property type="nucleotide sequence ID" value="XM_022236146.1"/>
</dbReference>
<evidence type="ECO:0000313" key="2">
    <source>
        <dbReference type="RefSeq" id="XP_022091829.1"/>
    </source>
</evidence>
<accession>A0A8B7YF09</accession>
<dbReference type="Pfam" id="PF10480">
    <property type="entry name" value="ICAP-1_inte_bdg"/>
    <property type="match status" value="1"/>
</dbReference>
<sequence length="234" mass="26099">MFRRKKKERSDPKEAAITAALEAAIQTGHPPLRQGSRESAVHTSHRGIPAANNHTQGNTDMVHSNRPGDHMVLNSSLFTDAASGLPVELSVDFSVRYVGMIHNAQGLQHSEEDEVDLINALDQAQKEAQFKHAETQRDCVYLNLSKYGVKIIEAFSPAPQLVRWRFGLIEVIRLVHFEDSTGSQLLAMKIGREGEDTYDCLLFQCEHQGQAKQICQLLEVLFDAVCQDPSLQPL</sequence>
<dbReference type="RefSeq" id="XP_022091829.1">
    <property type="nucleotide sequence ID" value="XM_022236137.1"/>
</dbReference>
<dbReference type="GO" id="GO:0030027">
    <property type="term" value="C:lamellipodium"/>
    <property type="evidence" value="ECO:0007669"/>
    <property type="project" value="TreeGrafter"/>
</dbReference>
<reference evidence="2 3" key="1">
    <citation type="submission" date="2025-04" db="UniProtKB">
        <authorList>
            <consortium name="RefSeq"/>
        </authorList>
    </citation>
    <scope>IDENTIFICATION</scope>
</reference>
<dbReference type="InterPro" id="IPR019517">
    <property type="entry name" value="Integrin-bd_ICAP-1"/>
</dbReference>
<dbReference type="GO" id="GO:0001726">
    <property type="term" value="C:ruffle"/>
    <property type="evidence" value="ECO:0007669"/>
    <property type="project" value="TreeGrafter"/>
</dbReference>
<dbReference type="AlphaFoldDB" id="A0A8B7YF09"/>
<gene>
    <name evidence="2 3" type="primary">LOC110979940</name>
</gene>
<dbReference type="PANTHER" id="PTHR32055">
    <property type="entry name" value="INTEGRIN BETA-1-BINDING PROTEIN 1"/>
    <property type="match status" value="1"/>
</dbReference>
<organism evidence="1 2">
    <name type="scientific">Acanthaster planci</name>
    <name type="common">Crown-of-thorns starfish</name>
    <dbReference type="NCBI Taxonomy" id="133434"/>
    <lineage>
        <taxon>Eukaryota</taxon>
        <taxon>Metazoa</taxon>
        <taxon>Echinodermata</taxon>
        <taxon>Eleutherozoa</taxon>
        <taxon>Asterozoa</taxon>
        <taxon>Asteroidea</taxon>
        <taxon>Valvatacea</taxon>
        <taxon>Valvatida</taxon>
        <taxon>Acanthasteridae</taxon>
        <taxon>Acanthaster</taxon>
    </lineage>
</organism>